<keyword evidence="2" id="KW-0238">DNA-binding</keyword>
<protein>
    <submittedName>
        <fullName evidence="6">Helix-turn-helix domain-containing protein</fullName>
    </submittedName>
</protein>
<keyword evidence="7" id="KW-1185">Reference proteome</keyword>
<organism evidence="6 7">
    <name type="scientific">Bradyrhizobium uaiense</name>
    <dbReference type="NCBI Taxonomy" id="2594946"/>
    <lineage>
        <taxon>Bacteria</taxon>
        <taxon>Pseudomonadati</taxon>
        <taxon>Pseudomonadota</taxon>
        <taxon>Alphaproteobacteria</taxon>
        <taxon>Hyphomicrobiales</taxon>
        <taxon>Nitrobacteraceae</taxon>
        <taxon>Bradyrhizobium</taxon>
    </lineage>
</organism>
<sequence length="338" mass="36930">MTRDFRRHESEPMTMQSGDMTGFRFSTAHFGARDRLPIFREQIGRMIVKLDPEPLDDGAFHAEASVRELSGLGIGSWACSNLKIARPRELLDGNDDLVLTIITSGNVRASQRGRDIELSPGQAVLQSSAEAGNMVVPVSPSRFVGLRLPRKALASLVHDPEDMLIRPLPANTEAMRLLALYISELDDSYQLSTPELRNAVVKHLTDLGALIIGANPDAAVAAEDGGLAAARLAAVKADISENLSHGDLTLPAVAARLKLTPRHIQRLFESVGSTFSEFVLGQRLARAHHLLTDPRHSRSTIGTIAFEVGFGDLSYFNRTFRRHYGATPSDIRAAPRRS</sequence>
<dbReference type="Gene3D" id="1.10.10.60">
    <property type="entry name" value="Homeodomain-like"/>
    <property type="match status" value="1"/>
</dbReference>
<evidence type="ECO:0000313" key="7">
    <source>
        <dbReference type="Proteomes" id="UP000468531"/>
    </source>
</evidence>
<dbReference type="InterPro" id="IPR020449">
    <property type="entry name" value="Tscrpt_reg_AraC-type_HTH"/>
</dbReference>
<gene>
    <name evidence="6" type="ORF">FNJ47_06025</name>
</gene>
<dbReference type="PANTHER" id="PTHR46796">
    <property type="entry name" value="HTH-TYPE TRANSCRIPTIONAL ACTIVATOR RHAS-RELATED"/>
    <property type="match status" value="1"/>
</dbReference>
<proteinExistence type="predicted"/>
<evidence type="ECO:0000256" key="1">
    <source>
        <dbReference type="ARBA" id="ARBA00023015"/>
    </source>
</evidence>
<dbReference type="InterPro" id="IPR035418">
    <property type="entry name" value="AraC-bd_2"/>
</dbReference>
<accession>A0A6P1BAP1</accession>
<dbReference type="Pfam" id="PF14525">
    <property type="entry name" value="AraC_binding_2"/>
    <property type="match status" value="1"/>
</dbReference>
<keyword evidence="3" id="KW-0804">Transcription</keyword>
<dbReference type="PANTHER" id="PTHR46796:SF6">
    <property type="entry name" value="ARAC SUBFAMILY"/>
    <property type="match status" value="1"/>
</dbReference>
<evidence type="ECO:0000259" key="5">
    <source>
        <dbReference type="PROSITE" id="PS01124"/>
    </source>
</evidence>
<name>A0A6P1BAP1_9BRAD</name>
<dbReference type="PROSITE" id="PS01124">
    <property type="entry name" value="HTH_ARAC_FAMILY_2"/>
    <property type="match status" value="1"/>
</dbReference>
<dbReference type="Pfam" id="PF12833">
    <property type="entry name" value="HTH_18"/>
    <property type="match status" value="1"/>
</dbReference>
<keyword evidence="1" id="KW-0805">Transcription regulation</keyword>
<evidence type="ECO:0000313" key="6">
    <source>
        <dbReference type="EMBL" id="NEU95399.1"/>
    </source>
</evidence>
<dbReference type="GO" id="GO:0043565">
    <property type="term" value="F:sequence-specific DNA binding"/>
    <property type="evidence" value="ECO:0007669"/>
    <property type="project" value="InterPro"/>
</dbReference>
<feature type="compositionally biased region" description="Basic and acidic residues" evidence="4">
    <location>
        <begin position="1"/>
        <end position="11"/>
    </location>
</feature>
<feature type="region of interest" description="Disordered" evidence="4">
    <location>
        <begin position="1"/>
        <end position="20"/>
    </location>
</feature>
<dbReference type="PRINTS" id="PR00032">
    <property type="entry name" value="HTHARAC"/>
</dbReference>
<evidence type="ECO:0000256" key="2">
    <source>
        <dbReference type="ARBA" id="ARBA00023125"/>
    </source>
</evidence>
<dbReference type="PROSITE" id="PS00041">
    <property type="entry name" value="HTH_ARAC_FAMILY_1"/>
    <property type="match status" value="1"/>
</dbReference>
<evidence type="ECO:0000256" key="4">
    <source>
        <dbReference type="SAM" id="MobiDB-lite"/>
    </source>
</evidence>
<dbReference type="EMBL" id="VKHP01000014">
    <property type="protein sequence ID" value="NEU95399.1"/>
    <property type="molecule type" value="Genomic_DNA"/>
</dbReference>
<dbReference type="InterPro" id="IPR050204">
    <property type="entry name" value="AraC_XylS_family_regulators"/>
</dbReference>
<dbReference type="GO" id="GO:0003700">
    <property type="term" value="F:DNA-binding transcription factor activity"/>
    <property type="evidence" value="ECO:0007669"/>
    <property type="project" value="InterPro"/>
</dbReference>
<reference evidence="6 7" key="1">
    <citation type="journal article" date="2020" name="Arch. Microbiol.">
        <title>Bradyrhizobium uaiense sp. nov., a new highly efficient cowpea symbiont.</title>
        <authorList>
            <person name="Cabral Michel D."/>
            <person name="Azarias Guimaraes A."/>
            <person name="Martins da Costa E."/>
            <person name="Soares de Carvalho T."/>
            <person name="Balsanelli E."/>
            <person name="Willems A."/>
            <person name="Maltempi de Souza E."/>
            <person name="de Souza Moreira F.M."/>
        </authorList>
    </citation>
    <scope>NUCLEOTIDE SEQUENCE [LARGE SCALE GENOMIC DNA]</scope>
    <source>
        <strain evidence="6 7">UFLA 03-164</strain>
    </source>
</reference>
<evidence type="ECO:0000256" key="3">
    <source>
        <dbReference type="ARBA" id="ARBA00023163"/>
    </source>
</evidence>
<dbReference type="AlphaFoldDB" id="A0A6P1BAP1"/>
<dbReference type="InterPro" id="IPR009057">
    <property type="entry name" value="Homeodomain-like_sf"/>
</dbReference>
<dbReference type="SMART" id="SM00342">
    <property type="entry name" value="HTH_ARAC"/>
    <property type="match status" value="1"/>
</dbReference>
<feature type="domain" description="HTH araC/xylS-type" evidence="5">
    <location>
        <begin position="233"/>
        <end position="334"/>
    </location>
</feature>
<dbReference type="InterPro" id="IPR018062">
    <property type="entry name" value="HTH_AraC-typ_CS"/>
</dbReference>
<dbReference type="InterPro" id="IPR018060">
    <property type="entry name" value="HTH_AraC"/>
</dbReference>
<comment type="caution">
    <text evidence="6">The sequence shown here is derived from an EMBL/GenBank/DDBJ whole genome shotgun (WGS) entry which is preliminary data.</text>
</comment>
<dbReference type="SUPFAM" id="SSF46689">
    <property type="entry name" value="Homeodomain-like"/>
    <property type="match status" value="1"/>
</dbReference>
<dbReference type="Proteomes" id="UP000468531">
    <property type="component" value="Unassembled WGS sequence"/>
</dbReference>